<organism evidence="2 3">
    <name type="scientific">Teladorsagia circumcincta</name>
    <name type="common">Brown stomach worm</name>
    <name type="synonym">Ostertagia circumcincta</name>
    <dbReference type="NCBI Taxonomy" id="45464"/>
    <lineage>
        <taxon>Eukaryota</taxon>
        <taxon>Metazoa</taxon>
        <taxon>Ecdysozoa</taxon>
        <taxon>Nematoda</taxon>
        <taxon>Chromadorea</taxon>
        <taxon>Rhabditida</taxon>
        <taxon>Rhabditina</taxon>
        <taxon>Rhabditomorpha</taxon>
        <taxon>Strongyloidea</taxon>
        <taxon>Trichostrongylidae</taxon>
        <taxon>Teladorsagia</taxon>
    </lineage>
</organism>
<evidence type="ECO:0000313" key="2">
    <source>
        <dbReference type="EMBL" id="PIO71894.1"/>
    </source>
</evidence>
<dbReference type="AlphaFoldDB" id="A0A2G9UNP6"/>
<feature type="region of interest" description="Disordered" evidence="1">
    <location>
        <begin position="1"/>
        <end position="21"/>
    </location>
</feature>
<sequence>MDPMQLSSSERGSSGARSPVQAYVKNIKEDDDSLDLMRATEEAVNAMVHIQAQAQNEVVQEQDKKSNDDKFTSFGSWVGLQLRGLDVNAANNKMHLIATVLLTDASVVMNADDAHTSGDSLDLMRATEEAVNAMVHIQAQAQNEVVQEQDKKSNDDKFSSFGSWVGLQLRGLDVNAANNKMHLIATVLLTDASVIMNADDAHTSGGEN</sequence>
<reference evidence="2 3" key="1">
    <citation type="submission" date="2015-09" db="EMBL/GenBank/DDBJ databases">
        <title>Draft genome of the parasitic nematode Teladorsagia circumcincta isolate WARC Sus (inbred).</title>
        <authorList>
            <person name="Mitreva M."/>
        </authorList>
    </citation>
    <scope>NUCLEOTIDE SEQUENCE [LARGE SCALE GENOMIC DNA]</scope>
    <source>
        <strain evidence="2 3">S</strain>
    </source>
</reference>
<dbReference type="Proteomes" id="UP000230423">
    <property type="component" value="Unassembled WGS sequence"/>
</dbReference>
<accession>A0A2G9UNP6</accession>
<name>A0A2G9UNP6_TELCI</name>
<proteinExistence type="predicted"/>
<dbReference type="EMBL" id="KZ345818">
    <property type="protein sequence ID" value="PIO71894.1"/>
    <property type="molecule type" value="Genomic_DNA"/>
</dbReference>
<evidence type="ECO:0000313" key="3">
    <source>
        <dbReference type="Proteomes" id="UP000230423"/>
    </source>
</evidence>
<feature type="compositionally biased region" description="Low complexity" evidence="1">
    <location>
        <begin position="7"/>
        <end position="18"/>
    </location>
</feature>
<keyword evidence="3" id="KW-1185">Reference proteome</keyword>
<gene>
    <name evidence="2" type="ORF">TELCIR_06183</name>
</gene>
<protein>
    <submittedName>
        <fullName evidence="2">Uncharacterized protein</fullName>
    </submittedName>
</protein>
<evidence type="ECO:0000256" key="1">
    <source>
        <dbReference type="SAM" id="MobiDB-lite"/>
    </source>
</evidence>